<name>A0ABW0MF33_9BURK</name>
<protein>
    <recommendedName>
        <fullName evidence="3">Baseplate protein J-like domain-containing protein</fullName>
    </recommendedName>
</protein>
<dbReference type="Proteomes" id="UP001596045">
    <property type="component" value="Unassembled WGS sequence"/>
</dbReference>
<reference evidence="2" key="1">
    <citation type="journal article" date="2019" name="Int. J. Syst. Evol. Microbiol.">
        <title>The Global Catalogue of Microorganisms (GCM) 10K type strain sequencing project: providing services to taxonomists for standard genome sequencing and annotation.</title>
        <authorList>
            <consortium name="The Broad Institute Genomics Platform"/>
            <consortium name="The Broad Institute Genome Sequencing Center for Infectious Disease"/>
            <person name="Wu L."/>
            <person name="Ma J."/>
        </authorList>
    </citation>
    <scope>NUCLEOTIDE SEQUENCE [LARGE SCALE GENOMIC DNA]</scope>
    <source>
        <strain evidence="2">JCM 17066</strain>
    </source>
</reference>
<organism evidence="1 2">
    <name type="scientific">Paraherbaspirillum soli</name>
    <dbReference type="NCBI Taxonomy" id="631222"/>
    <lineage>
        <taxon>Bacteria</taxon>
        <taxon>Pseudomonadati</taxon>
        <taxon>Pseudomonadota</taxon>
        <taxon>Betaproteobacteria</taxon>
        <taxon>Burkholderiales</taxon>
        <taxon>Oxalobacteraceae</taxon>
        <taxon>Paraherbaspirillum</taxon>
    </lineage>
</organism>
<evidence type="ECO:0008006" key="3">
    <source>
        <dbReference type="Google" id="ProtNLM"/>
    </source>
</evidence>
<evidence type="ECO:0000313" key="1">
    <source>
        <dbReference type="EMBL" id="MFC5475567.1"/>
    </source>
</evidence>
<dbReference type="RefSeq" id="WP_378998981.1">
    <property type="nucleotide sequence ID" value="NZ_JBHSMT010000028.1"/>
</dbReference>
<accession>A0ABW0MF33</accession>
<sequence length="377" mass="42281">MAFELPNLDSKSYQQLVTDLMRRIPQYTKLWTDYNDSDPGITMLQLLAWLDESLLYQANRIPTLTDENFLRWVLGLAFSTNQTEYSLVAEDKKNPDFDFLDLRALLAQIEQGQKHSKQTLQKEVLSYLQSPYLALTLPNIEALALQSNRKIAWLHEQQQAHADGDPPLYVQQAHAENAEQASVVYILSDAPREYQLPDYPNRQQYGNAGATMRRLLLLQPRDRTKQEKTLLDQVGTYLQPRVIAGSALRVRMAPLTAIDVSLSMLCSADTELAVTLAAAMQSLFAYLQPDGGPDGQGWRYGQAPSADDLKQLALSVPGVAALETFNLNHIPTVMLDQMAELGANTLLASFPAGRSAMLYQGFPRLRCLDITVKRQQP</sequence>
<keyword evidence="2" id="KW-1185">Reference proteome</keyword>
<proteinExistence type="predicted"/>
<dbReference type="EMBL" id="JBHSMT010000028">
    <property type="protein sequence ID" value="MFC5475567.1"/>
    <property type="molecule type" value="Genomic_DNA"/>
</dbReference>
<gene>
    <name evidence="1" type="ORF">ACFPM8_16520</name>
</gene>
<comment type="caution">
    <text evidence="1">The sequence shown here is derived from an EMBL/GenBank/DDBJ whole genome shotgun (WGS) entry which is preliminary data.</text>
</comment>
<evidence type="ECO:0000313" key="2">
    <source>
        <dbReference type="Proteomes" id="UP001596045"/>
    </source>
</evidence>